<evidence type="ECO:0000256" key="4">
    <source>
        <dbReference type="ARBA" id="ARBA00023277"/>
    </source>
</evidence>
<feature type="active site" description="Proton acceptor" evidence="6">
    <location>
        <position position="72"/>
    </location>
</feature>
<dbReference type="OrthoDB" id="9803461at2"/>
<protein>
    <submittedName>
        <fullName evidence="10">Family 43 glycosylhydrolase</fullName>
    </submittedName>
</protein>
<dbReference type="InterPro" id="IPR052176">
    <property type="entry name" value="Glycosyl_Hydrlase_43_Enz"/>
</dbReference>
<dbReference type="Pfam" id="PF14200">
    <property type="entry name" value="RicinB_lectin_2"/>
    <property type="match status" value="2"/>
</dbReference>
<dbReference type="InterPro" id="IPR035992">
    <property type="entry name" value="Ricin_B-like_lectins"/>
</dbReference>
<dbReference type="PROSITE" id="PS50231">
    <property type="entry name" value="RICIN_B_LECTIN"/>
    <property type="match status" value="1"/>
</dbReference>
<organism evidence="10 11">
    <name type="scientific">Pedobacter petrophilus</name>
    <dbReference type="NCBI Taxonomy" id="1908241"/>
    <lineage>
        <taxon>Bacteria</taxon>
        <taxon>Pseudomonadati</taxon>
        <taxon>Bacteroidota</taxon>
        <taxon>Sphingobacteriia</taxon>
        <taxon>Sphingobacteriales</taxon>
        <taxon>Sphingobacteriaceae</taxon>
        <taxon>Pedobacter</taxon>
    </lineage>
</organism>
<evidence type="ECO:0000256" key="3">
    <source>
        <dbReference type="ARBA" id="ARBA00022801"/>
    </source>
</evidence>
<sequence length="494" mass="53771">MRTSITRRLKGLTAAATIILLLSSCLKKDLDTLPSAKIDAHPDLMVSSSNLIAMAALGQMSGNPILPSPTADPDILYTNGKYYIYTTATGPGASQFHCYSSTDLLSWNDEGIILDLAGVSWAQQDGWAPSVVARNGKYYFYYTAEKKIGVAVSTSPTGPFIDKGSPLATGDGTDPIDPMVFIDTDGQAYMYWGNTLLNIQKLNPDMVSLTGTLGHQKPSNYFEAPYVIKRNSIYYLMYSVKWYTDDDYHVEYATSSSPMGPWTSKGRITSPIGEIKGPGHNAVLVKPGCPDEFLFIYHRRTSTVVDQRQVAIDRMFFDASGNIMPVSITKSGVIKAAGTAACIVPNPIANGQYAIKSKMITSSGAGLFLDIPACSNLNADVRTWTKTTCNGQKWNISYQGNGFYKIISEQPSHKSLDLSSCGLDRGTDVGVFDANGSNCQLWKIESAGNGWYRVMARASNNVLDIEDASNVAGANVRSWSWNATDAQLWKFEAP</sequence>
<evidence type="ECO:0000256" key="8">
    <source>
        <dbReference type="RuleBase" id="RU361187"/>
    </source>
</evidence>
<evidence type="ECO:0000256" key="2">
    <source>
        <dbReference type="ARBA" id="ARBA00022651"/>
    </source>
</evidence>
<keyword evidence="4" id="KW-0119">Carbohydrate metabolism</keyword>
<dbReference type="EMBL" id="WKKH01000056">
    <property type="protein sequence ID" value="MRX78510.1"/>
    <property type="molecule type" value="Genomic_DNA"/>
</dbReference>
<accession>A0A7K0G4X1</accession>
<dbReference type="InterPro" id="IPR006710">
    <property type="entry name" value="Glyco_hydro_43"/>
</dbReference>
<dbReference type="PROSITE" id="PS51257">
    <property type="entry name" value="PROKAR_LIPOPROTEIN"/>
    <property type="match status" value="1"/>
</dbReference>
<dbReference type="GO" id="GO:0004553">
    <property type="term" value="F:hydrolase activity, hydrolyzing O-glycosyl compounds"/>
    <property type="evidence" value="ECO:0007669"/>
    <property type="project" value="InterPro"/>
</dbReference>
<keyword evidence="2" id="KW-0624">Polysaccharide degradation</keyword>
<comment type="caution">
    <text evidence="10">The sequence shown here is derived from an EMBL/GenBank/DDBJ whole genome shotgun (WGS) entry which is preliminary data.</text>
</comment>
<keyword evidence="11" id="KW-1185">Reference proteome</keyword>
<evidence type="ECO:0000259" key="9">
    <source>
        <dbReference type="Pfam" id="PF14200"/>
    </source>
</evidence>
<dbReference type="InterPro" id="IPR000772">
    <property type="entry name" value="Ricin_B_lectin"/>
</dbReference>
<reference evidence="10 11" key="1">
    <citation type="submission" date="2019-11" db="EMBL/GenBank/DDBJ databases">
        <title>Pedobacter petrophilus genome.</title>
        <authorList>
            <person name="Feldbauer M.J."/>
            <person name="Newman J.D."/>
        </authorList>
    </citation>
    <scope>NUCLEOTIDE SEQUENCE [LARGE SCALE GENOMIC DNA]</scope>
    <source>
        <strain evidence="10 11">LMG 29686</strain>
    </source>
</reference>
<feature type="domain" description="Ricin B lectin" evidence="9">
    <location>
        <begin position="438"/>
        <end position="492"/>
    </location>
</feature>
<evidence type="ECO:0000256" key="5">
    <source>
        <dbReference type="ARBA" id="ARBA00023295"/>
    </source>
</evidence>
<comment type="similarity">
    <text evidence="1 8">Belongs to the glycosyl hydrolase 43 family.</text>
</comment>
<name>A0A7K0G4X1_9SPHI</name>
<evidence type="ECO:0000313" key="11">
    <source>
        <dbReference type="Proteomes" id="UP000487757"/>
    </source>
</evidence>
<evidence type="ECO:0000256" key="1">
    <source>
        <dbReference type="ARBA" id="ARBA00009865"/>
    </source>
</evidence>
<keyword evidence="3 8" id="KW-0378">Hydrolase</keyword>
<feature type="active site" description="Proton donor" evidence="6">
    <location>
        <position position="223"/>
    </location>
</feature>
<keyword evidence="2" id="KW-0858">Xylan degradation</keyword>
<dbReference type="AlphaFoldDB" id="A0A7K0G4X1"/>
<proteinExistence type="inferred from homology"/>
<dbReference type="CDD" id="cd09004">
    <property type="entry name" value="GH43_bXyl-like"/>
    <property type="match status" value="1"/>
</dbReference>
<evidence type="ECO:0000256" key="6">
    <source>
        <dbReference type="PIRSR" id="PIRSR606710-1"/>
    </source>
</evidence>
<dbReference type="Gene3D" id="2.115.10.20">
    <property type="entry name" value="Glycosyl hydrolase domain, family 43"/>
    <property type="match status" value="1"/>
</dbReference>
<keyword evidence="5 8" id="KW-0326">Glycosidase</keyword>
<dbReference type="CDD" id="cd00161">
    <property type="entry name" value="beta-trefoil_Ricin-like"/>
    <property type="match status" value="1"/>
</dbReference>
<dbReference type="SUPFAM" id="SSF75005">
    <property type="entry name" value="Arabinanase/levansucrase/invertase"/>
    <property type="match status" value="1"/>
</dbReference>
<dbReference type="PANTHER" id="PTHR43772:SF2">
    <property type="entry name" value="PUTATIVE (AFU_ORTHOLOGUE AFUA_2G04480)-RELATED"/>
    <property type="match status" value="1"/>
</dbReference>
<dbReference type="Proteomes" id="UP000487757">
    <property type="component" value="Unassembled WGS sequence"/>
</dbReference>
<dbReference type="Gene3D" id="2.80.10.50">
    <property type="match status" value="2"/>
</dbReference>
<dbReference type="Pfam" id="PF04616">
    <property type="entry name" value="Glyco_hydro_43"/>
    <property type="match status" value="1"/>
</dbReference>
<feature type="domain" description="Ricin B lectin" evidence="9">
    <location>
        <begin position="360"/>
        <end position="430"/>
    </location>
</feature>
<dbReference type="PANTHER" id="PTHR43772">
    <property type="entry name" value="ENDO-1,4-BETA-XYLANASE"/>
    <property type="match status" value="1"/>
</dbReference>
<dbReference type="SUPFAM" id="SSF50370">
    <property type="entry name" value="Ricin B-like lectins"/>
    <property type="match status" value="1"/>
</dbReference>
<dbReference type="InterPro" id="IPR023296">
    <property type="entry name" value="Glyco_hydro_beta-prop_sf"/>
</dbReference>
<feature type="site" description="Important for catalytic activity, responsible for pKa modulation of the active site Glu and correct orientation of both the proton donor and substrate" evidence="7">
    <location>
        <position position="177"/>
    </location>
</feature>
<gene>
    <name evidence="10" type="ORF">GJU39_20745</name>
</gene>
<evidence type="ECO:0000256" key="7">
    <source>
        <dbReference type="PIRSR" id="PIRSR606710-2"/>
    </source>
</evidence>
<evidence type="ECO:0000313" key="10">
    <source>
        <dbReference type="EMBL" id="MRX78510.1"/>
    </source>
</evidence>
<dbReference type="GO" id="GO:0045493">
    <property type="term" value="P:xylan catabolic process"/>
    <property type="evidence" value="ECO:0007669"/>
    <property type="project" value="UniProtKB-KW"/>
</dbReference>